<name>A0A318SWL7_9RHOB</name>
<dbReference type="EMBL" id="QJTE01000002">
    <property type="protein sequence ID" value="PYE84799.1"/>
    <property type="molecule type" value="Genomic_DNA"/>
</dbReference>
<dbReference type="RefSeq" id="WP_110813850.1">
    <property type="nucleotide sequence ID" value="NZ_QJTE01000002.1"/>
</dbReference>
<organism evidence="3 4">
    <name type="scientific">Pseudoroseicyclus aestuarii</name>
    <dbReference type="NCBI Taxonomy" id="1795041"/>
    <lineage>
        <taxon>Bacteria</taxon>
        <taxon>Pseudomonadati</taxon>
        <taxon>Pseudomonadota</taxon>
        <taxon>Alphaproteobacteria</taxon>
        <taxon>Rhodobacterales</taxon>
        <taxon>Paracoccaceae</taxon>
        <taxon>Pseudoroseicyclus</taxon>
    </lineage>
</organism>
<comment type="caution">
    <text evidence="3">The sequence shown here is derived from an EMBL/GenBank/DDBJ whole genome shotgun (WGS) entry which is preliminary data.</text>
</comment>
<dbReference type="PANTHER" id="PTHR42673">
    <property type="entry name" value="MALEYLACETOACETATE ISOMERASE"/>
    <property type="match status" value="1"/>
</dbReference>
<feature type="region of interest" description="Disordered" evidence="1">
    <location>
        <begin position="212"/>
        <end position="235"/>
    </location>
</feature>
<dbReference type="GO" id="GO:0004364">
    <property type="term" value="F:glutathione transferase activity"/>
    <property type="evidence" value="ECO:0007669"/>
    <property type="project" value="TreeGrafter"/>
</dbReference>
<proteinExistence type="predicted"/>
<dbReference type="Gene3D" id="1.20.1050.10">
    <property type="match status" value="1"/>
</dbReference>
<protein>
    <submittedName>
        <fullName evidence="3">Glutathione S-transferase</fullName>
    </submittedName>
</protein>
<dbReference type="Gene3D" id="3.40.30.10">
    <property type="entry name" value="Glutaredoxin"/>
    <property type="match status" value="1"/>
</dbReference>
<dbReference type="InterPro" id="IPR004045">
    <property type="entry name" value="Glutathione_S-Trfase_N"/>
</dbReference>
<evidence type="ECO:0000313" key="3">
    <source>
        <dbReference type="EMBL" id="PYE84799.1"/>
    </source>
</evidence>
<dbReference type="PANTHER" id="PTHR42673:SF4">
    <property type="entry name" value="MALEYLACETOACETATE ISOMERASE"/>
    <property type="match status" value="1"/>
</dbReference>
<feature type="domain" description="GST N-terminal" evidence="2">
    <location>
        <begin position="12"/>
        <end position="79"/>
    </location>
</feature>
<accession>A0A318SWL7</accession>
<sequence>MTYDLWIGDRSFSSWSLRGWLMFETFGLPVQLHEAGLYAGTLAQDLAPLAPARLVPVLRTPEGVVVGDTAAMAAVLEERHPELQLWPDDPAARALARWMVAEMHSGFPALRGDCPMDLRHAWSGFAVSDALAADLARLEDLWCRARAHAGASGPWLFGAWSMADVFYLPAATRIATYGLPAGPEAQAYVAEALALPALQAWRARGLQDRYEAEPYDQDLPQRPWPGPQETAVNQS</sequence>
<dbReference type="CDD" id="cd03194">
    <property type="entry name" value="GST_C_3"/>
    <property type="match status" value="1"/>
</dbReference>
<dbReference type="InterPro" id="IPR036249">
    <property type="entry name" value="Thioredoxin-like_sf"/>
</dbReference>
<dbReference type="InterPro" id="IPR036282">
    <property type="entry name" value="Glutathione-S-Trfase_C_sf"/>
</dbReference>
<keyword evidence="3" id="KW-0808">Transferase</keyword>
<dbReference type="OrthoDB" id="9799538at2"/>
<reference evidence="3 4" key="1">
    <citation type="submission" date="2018-06" db="EMBL/GenBank/DDBJ databases">
        <title>Genomic Encyclopedia of Type Strains, Phase III (KMG-III): the genomes of soil and plant-associated and newly described type strains.</title>
        <authorList>
            <person name="Whitman W."/>
        </authorList>
    </citation>
    <scope>NUCLEOTIDE SEQUENCE [LARGE SCALE GENOMIC DNA]</scope>
    <source>
        <strain evidence="3 4">CECT 9025</strain>
    </source>
</reference>
<evidence type="ECO:0000259" key="2">
    <source>
        <dbReference type="Pfam" id="PF13409"/>
    </source>
</evidence>
<dbReference type="AlphaFoldDB" id="A0A318SWL7"/>
<dbReference type="GO" id="GO:0006749">
    <property type="term" value="P:glutathione metabolic process"/>
    <property type="evidence" value="ECO:0007669"/>
    <property type="project" value="TreeGrafter"/>
</dbReference>
<dbReference type="Proteomes" id="UP000248311">
    <property type="component" value="Unassembled WGS sequence"/>
</dbReference>
<evidence type="ECO:0000313" key="4">
    <source>
        <dbReference type="Proteomes" id="UP000248311"/>
    </source>
</evidence>
<dbReference type="SUPFAM" id="SSF47616">
    <property type="entry name" value="GST C-terminal domain-like"/>
    <property type="match status" value="1"/>
</dbReference>
<evidence type="ECO:0000256" key="1">
    <source>
        <dbReference type="SAM" id="MobiDB-lite"/>
    </source>
</evidence>
<dbReference type="GO" id="GO:0006559">
    <property type="term" value="P:L-phenylalanine catabolic process"/>
    <property type="evidence" value="ECO:0007669"/>
    <property type="project" value="TreeGrafter"/>
</dbReference>
<dbReference type="GO" id="GO:0016034">
    <property type="term" value="F:maleylacetoacetate isomerase activity"/>
    <property type="evidence" value="ECO:0007669"/>
    <property type="project" value="TreeGrafter"/>
</dbReference>
<keyword evidence="4" id="KW-1185">Reference proteome</keyword>
<gene>
    <name evidence="3" type="ORF">DFP88_102602</name>
</gene>
<dbReference type="Pfam" id="PF13409">
    <property type="entry name" value="GST_N_2"/>
    <property type="match status" value="1"/>
</dbReference>
<dbReference type="SUPFAM" id="SSF52833">
    <property type="entry name" value="Thioredoxin-like"/>
    <property type="match status" value="1"/>
</dbReference>